<comment type="caution">
    <text evidence="2">The sequence shown here is derived from an EMBL/GenBank/DDBJ whole genome shotgun (WGS) entry which is preliminary data.</text>
</comment>
<evidence type="ECO:0000313" key="2">
    <source>
        <dbReference type="EMBL" id="KAJ8979334.1"/>
    </source>
</evidence>
<evidence type="ECO:0000256" key="1">
    <source>
        <dbReference type="SAM" id="Phobius"/>
    </source>
</evidence>
<sequence>MHAISRQPVFNPQVNGIYHTLWFTSKYLIFLNAAVNPFIYGVTNEKFKRAFKATKLYIWLFPPRESRSVSTKPNDNQKSSQETSSKLFLIFRKKHRVHEAPTKVIANTKL</sequence>
<gene>
    <name evidence="2" type="ORF">NQ317_006948</name>
</gene>
<protein>
    <recommendedName>
        <fullName evidence="4">Thyroliberin receptor</fullName>
    </recommendedName>
</protein>
<keyword evidence="1" id="KW-0472">Membrane</keyword>
<accession>A0ABQ9JN35</accession>
<feature type="transmembrane region" description="Helical" evidence="1">
    <location>
        <begin position="20"/>
        <end position="42"/>
    </location>
</feature>
<proteinExistence type="predicted"/>
<organism evidence="2 3">
    <name type="scientific">Molorchus minor</name>
    <dbReference type="NCBI Taxonomy" id="1323400"/>
    <lineage>
        <taxon>Eukaryota</taxon>
        <taxon>Metazoa</taxon>
        <taxon>Ecdysozoa</taxon>
        <taxon>Arthropoda</taxon>
        <taxon>Hexapoda</taxon>
        <taxon>Insecta</taxon>
        <taxon>Pterygota</taxon>
        <taxon>Neoptera</taxon>
        <taxon>Endopterygota</taxon>
        <taxon>Coleoptera</taxon>
        <taxon>Polyphaga</taxon>
        <taxon>Cucujiformia</taxon>
        <taxon>Chrysomeloidea</taxon>
        <taxon>Cerambycidae</taxon>
        <taxon>Lamiinae</taxon>
        <taxon>Monochamini</taxon>
        <taxon>Molorchus</taxon>
    </lineage>
</organism>
<evidence type="ECO:0000313" key="3">
    <source>
        <dbReference type="Proteomes" id="UP001162164"/>
    </source>
</evidence>
<evidence type="ECO:0008006" key="4">
    <source>
        <dbReference type="Google" id="ProtNLM"/>
    </source>
</evidence>
<dbReference type="EMBL" id="JAPWTJ010000350">
    <property type="protein sequence ID" value="KAJ8979334.1"/>
    <property type="molecule type" value="Genomic_DNA"/>
</dbReference>
<name>A0ABQ9JN35_9CUCU</name>
<keyword evidence="1" id="KW-0812">Transmembrane</keyword>
<keyword evidence="3" id="KW-1185">Reference proteome</keyword>
<keyword evidence="1" id="KW-1133">Transmembrane helix</keyword>
<dbReference type="Proteomes" id="UP001162164">
    <property type="component" value="Unassembled WGS sequence"/>
</dbReference>
<reference evidence="2" key="1">
    <citation type="journal article" date="2023" name="Insect Mol. Biol.">
        <title>Genome sequencing provides insights into the evolution of gene families encoding plant cell wall-degrading enzymes in longhorned beetles.</title>
        <authorList>
            <person name="Shin N.R."/>
            <person name="Okamura Y."/>
            <person name="Kirsch R."/>
            <person name="Pauchet Y."/>
        </authorList>
    </citation>
    <scope>NUCLEOTIDE SEQUENCE</scope>
    <source>
        <strain evidence="2">MMC_N1</strain>
    </source>
</reference>
<dbReference type="Gene3D" id="1.20.1070.10">
    <property type="entry name" value="Rhodopsin 7-helix transmembrane proteins"/>
    <property type="match status" value="1"/>
</dbReference>
<dbReference type="SUPFAM" id="SSF81321">
    <property type="entry name" value="Family A G protein-coupled receptor-like"/>
    <property type="match status" value="1"/>
</dbReference>